<feature type="domain" description="DNA topoisomerase type IA zn finger" evidence="1">
    <location>
        <begin position="112"/>
        <end position="129"/>
    </location>
</feature>
<evidence type="ECO:0000259" key="1">
    <source>
        <dbReference type="Pfam" id="PF01396"/>
    </source>
</evidence>
<reference evidence="2 3" key="1">
    <citation type="journal article" date="2016" name="Nat. Commun.">
        <title>Thousands of microbial genomes shed light on interconnected biogeochemical processes in an aquifer system.</title>
        <authorList>
            <person name="Anantharaman K."/>
            <person name="Brown C.T."/>
            <person name="Hug L.A."/>
            <person name="Sharon I."/>
            <person name="Castelle C.J."/>
            <person name="Probst A.J."/>
            <person name="Thomas B.C."/>
            <person name="Singh A."/>
            <person name="Wilkins M.J."/>
            <person name="Karaoz U."/>
            <person name="Brodie E.L."/>
            <person name="Williams K.H."/>
            <person name="Hubbard S.S."/>
            <person name="Banfield J.F."/>
        </authorList>
    </citation>
    <scope>NUCLEOTIDE SEQUENCE [LARGE SCALE GENOMIC DNA]</scope>
</reference>
<dbReference type="GO" id="GO:0003916">
    <property type="term" value="F:DNA topoisomerase activity"/>
    <property type="evidence" value="ECO:0007669"/>
    <property type="project" value="InterPro"/>
</dbReference>
<proteinExistence type="predicted"/>
<comment type="caution">
    <text evidence="2">The sequence shown here is derived from an EMBL/GenBank/DDBJ whole genome shotgun (WGS) entry which is preliminary data.</text>
</comment>
<evidence type="ECO:0000313" key="2">
    <source>
        <dbReference type="EMBL" id="OGE19176.1"/>
    </source>
</evidence>
<dbReference type="Pfam" id="PF01396">
    <property type="entry name" value="Zn_ribbon_Top1"/>
    <property type="match status" value="3"/>
</dbReference>
<accession>A0A1F5IS77</accession>
<dbReference type="GO" id="GO:0006265">
    <property type="term" value="P:DNA topological change"/>
    <property type="evidence" value="ECO:0007669"/>
    <property type="project" value="InterPro"/>
</dbReference>
<dbReference type="GO" id="GO:0005694">
    <property type="term" value="C:chromosome"/>
    <property type="evidence" value="ECO:0007669"/>
    <property type="project" value="InterPro"/>
</dbReference>
<sequence length="165" mass="18445">MDTQEVCPKCGAPLSEVTETPTGKKLQRCSTGSWNKELRKNEGCEYVKWLTVPPVELDEKCPKCANPLILQVTRFGKKMKKCSKGGWDKEARKATGCDYVEWLTGKSEPLDTDCPTCGEKLVLFTTNAGKKMEKCSTAGWDAASRQATGCAYVKWLKRQVYPHIM</sequence>
<organism evidence="2 3">
    <name type="scientific">Candidatus Daviesbacteria bacterium RIFCSPHIGHO2_01_FULL_41_23</name>
    <dbReference type="NCBI Taxonomy" id="1797764"/>
    <lineage>
        <taxon>Bacteria</taxon>
        <taxon>Candidatus Daviesiibacteriota</taxon>
    </lineage>
</organism>
<evidence type="ECO:0000313" key="3">
    <source>
        <dbReference type="Proteomes" id="UP000176336"/>
    </source>
</evidence>
<feature type="domain" description="DNA topoisomerase type IA zn finger" evidence="1">
    <location>
        <begin position="58"/>
        <end position="77"/>
    </location>
</feature>
<feature type="domain" description="DNA topoisomerase type IA zn finger" evidence="1">
    <location>
        <begin position="5"/>
        <end position="15"/>
    </location>
</feature>
<dbReference type="AlphaFoldDB" id="A0A1F5IS77"/>
<gene>
    <name evidence="2" type="ORF">A2871_02895</name>
</gene>
<dbReference type="Proteomes" id="UP000176336">
    <property type="component" value="Unassembled WGS sequence"/>
</dbReference>
<name>A0A1F5IS77_9BACT</name>
<dbReference type="EMBL" id="MFCR01000004">
    <property type="protein sequence ID" value="OGE19176.1"/>
    <property type="molecule type" value="Genomic_DNA"/>
</dbReference>
<dbReference type="InterPro" id="IPR013498">
    <property type="entry name" value="Topo_IA_Znf"/>
</dbReference>
<dbReference type="GO" id="GO:0003677">
    <property type="term" value="F:DNA binding"/>
    <property type="evidence" value="ECO:0007669"/>
    <property type="project" value="InterPro"/>
</dbReference>
<protein>
    <recommendedName>
        <fullName evidence="1">DNA topoisomerase type IA zn finger domain-containing protein</fullName>
    </recommendedName>
</protein>